<gene>
    <name evidence="1" type="ORF">AB3G34_13730</name>
</gene>
<name>A0AB39W017_9FLAO</name>
<evidence type="ECO:0000313" key="1">
    <source>
        <dbReference type="EMBL" id="XDU94940.1"/>
    </source>
</evidence>
<protein>
    <recommendedName>
        <fullName evidence="2">Bacteriocin</fullName>
    </recommendedName>
</protein>
<proteinExistence type="predicted"/>
<dbReference type="AlphaFoldDB" id="A0AB39W017"/>
<dbReference type="RefSeq" id="WP_369752763.1">
    <property type="nucleotide sequence ID" value="NZ_CP165625.1"/>
</dbReference>
<reference evidence="1" key="1">
    <citation type="submission" date="2024-07" db="EMBL/GenBank/DDBJ databases">
        <authorList>
            <person name="Biller S.J."/>
        </authorList>
    </citation>
    <scope>NUCLEOTIDE SEQUENCE</scope>
    <source>
        <strain evidence="1">WC2409</strain>
    </source>
</reference>
<evidence type="ECO:0008006" key="2">
    <source>
        <dbReference type="Google" id="ProtNLM"/>
    </source>
</evidence>
<dbReference type="EMBL" id="CP165625">
    <property type="protein sequence ID" value="XDU94940.1"/>
    <property type="molecule type" value="Genomic_DNA"/>
</dbReference>
<sequence length="67" mass="7065">MKKINLENEKINLTSVKIALKRDEMLEIAGGSARDWGCGAYGLAAGIAAGFNPLVGGLTTFGCYMLT</sequence>
<organism evidence="1">
    <name type="scientific">Flavobacterium sp. WC2409</name>
    <dbReference type="NCBI Taxonomy" id="3234139"/>
    <lineage>
        <taxon>Bacteria</taxon>
        <taxon>Pseudomonadati</taxon>
        <taxon>Bacteroidota</taxon>
        <taxon>Flavobacteriia</taxon>
        <taxon>Flavobacteriales</taxon>
        <taxon>Flavobacteriaceae</taxon>
        <taxon>Flavobacterium</taxon>
    </lineage>
</organism>
<accession>A0AB39W017</accession>